<evidence type="ECO:0000313" key="4">
    <source>
        <dbReference type="EMBL" id="QNE89323.1"/>
    </source>
</evidence>
<keyword evidence="5" id="KW-1185">Reference proteome</keyword>
<keyword evidence="1 4" id="KW-0489">Methyltransferase</keyword>
<evidence type="ECO:0000256" key="1">
    <source>
        <dbReference type="ARBA" id="ARBA00022603"/>
    </source>
</evidence>
<dbReference type="AlphaFoldDB" id="A0A7G7CP07"/>
<evidence type="ECO:0000256" key="3">
    <source>
        <dbReference type="ARBA" id="ARBA00022691"/>
    </source>
</evidence>
<keyword evidence="3" id="KW-0949">S-adenosyl-L-methionine</keyword>
<dbReference type="Proteomes" id="UP000515743">
    <property type="component" value="Chromosome"/>
</dbReference>
<dbReference type="GO" id="GO:0008757">
    <property type="term" value="F:S-adenosylmethionine-dependent methyltransferase activity"/>
    <property type="evidence" value="ECO:0007669"/>
    <property type="project" value="TreeGrafter"/>
</dbReference>
<organism evidence="4 5">
    <name type="scientific">Corynebacterium incognita</name>
    <dbReference type="NCBI Taxonomy" id="2754725"/>
    <lineage>
        <taxon>Bacteria</taxon>
        <taxon>Bacillati</taxon>
        <taxon>Actinomycetota</taxon>
        <taxon>Actinomycetes</taxon>
        <taxon>Mycobacteriales</taxon>
        <taxon>Corynebacteriaceae</taxon>
        <taxon>Corynebacterium</taxon>
    </lineage>
</organism>
<dbReference type="PANTHER" id="PTHR10509:SF85">
    <property type="entry name" value="O-METHYLTRANSFERASE RV1220C-RELATED"/>
    <property type="match status" value="1"/>
</dbReference>
<keyword evidence="2 4" id="KW-0808">Transferase</keyword>
<dbReference type="InterPro" id="IPR029063">
    <property type="entry name" value="SAM-dependent_MTases_sf"/>
</dbReference>
<dbReference type="PANTHER" id="PTHR10509">
    <property type="entry name" value="O-METHYLTRANSFERASE-RELATED"/>
    <property type="match status" value="1"/>
</dbReference>
<dbReference type="KEGG" id="cik:H0194_09815"/>
<accession>A0A7G7CP07</accession>
<dbReference type="SUPFAM" id="SSF53335">
    <property type="entry name" value="S-adenosyl-L-methionine-dependent methyltransferases"/>
    <property type="match status" value="1"/>
</dbReference>
<dbReference type="EMBL" id="CP059404">
    <property type="protein sequence ID" value="QNE89323.1"/>
    <property type="molecule type" value="Genomic_DNA"/>
</dbReference>
<reference evidence="4 5" key="1">
    <citation type="submission" date="2020-07" db="EMBL/GenBank/DDBJ databases">
        <title>Complete genome and description of Corynebacterium incognita strain Marseille-Q3630 sp. nov.</title>
        <authorList>
            <person name="Boxberger M."/>
        </authorList>
    </citation>
    <scope>NUCLEOTIDE SEQUENCE [LARGE SCALE GENOMIC DNA]</scope>
    <source>
        <strain evidence="4 5">Marseille-Q3630</strain>
    </source>
</reference>
<dbReference type="GO" id="GO:0008171">
    <property type="term" value="F:O-methyltransferase activity"/>
    <property type="evidence" value="ECO:0007669"/>
    <property type="project" value="InterPro"/>
</dbReference>
<dbReference type="PROSITE" id="PS51682">
    <property type="entry name" value="SAM_OMT_I"/>
    <property type="match status" value="1"/>
</dbReference>
<dbReference type="Pfam" id="PF01596">
    <property type="entry name" value="Methyltransf_3"/>
    <property type="match status" value="1"/>
</dbReference>
<evidence type="ECO:0000313" key="5">
    <source>
        <dbReference type="Proteomes" id="UP000515743"/>
    </source>
</evidence>
<sequence length="225" mass="23489">MNTTGFDALNRFIEDAAAEESSPALADALAHAEEFALPTPDAATGALLTTLVASATGHSSAEDGATRDKAQAIAITPASSVVGLHLLAGLPESGIVTCIDPEAEHHNHAKQTFREAGYPPSRVRFLPSRPLDVMGRLANDAYQLIYVDSDIVDYPALVSAAWPLLSKRGTVVLAGSLLDGTVADESRKDRATDAAREADAAVAKLDDAHVTRLPLGSGLTLVTKL</sequence>
<dbReference type="RefSeq" id="WP_185175698.1">
    <property type="nucleotide sequence ID" value="NZ_CP059404.1"/>
</dbReference>
<name>A0A7G7CP07_9CORY</name>
<dbReference type="Gene3D" id="3.40.50.150">
    <property type="entry name" value="Vaccinia Virus protein VP39"/>
    <property type="match status" value="1"/>
</dbReference>
<gene>
    <name evidence="4" type="ORF">H0194_09815</name>
</gene>
<dbReference type="InterPro" id="IPR050362">
    <property type="entry name" value="Cation-dep_OMT"/>
</dbReference>
<protein>
    <submittedName>
        <fullName evidence="4">Class I SAM-dependent methyltransferase</fullName>
    </submittedName>
</protein>
<evidence type="ECO:0000256" key="2">
    <source>
        <dbReference type="ARBA" id="ARBA00022679"/>
    </source>
</evidence>
<proteinExistence type="predicted"/>
<dbReference type="GO" id="GO:0032259">
    <property type="term" value="P:methylation"/>
    <property type="evidence" value="ECO:0007669"/>
    <property type="project" value="UniProtKB-KW"/>
</dbReference>
<dbReference type="InterPro" id="IPR002935">
    <property type="entry name" value="SAM_O-MeTrfase"/>
</dbReference>